<dbReference type="RefSeq" id="WP_074745869.1">
    <property type="nucleotide sequence ID" value="NZ_FNYS01000007.1"/>
</dbReference>
<sequence length="90" mass="10706">MAKLENAFMMKYLDQIRRTAYVANNLINLINKIEKVYSDNQLQLIKSIIIDNIILESPSRIPYYKEIEVVRGCIYNLDTWLINNNIKHQF</sequence>
<dbReference type="GeneID" id="82257005"/>
<name>A0A1H6UL61_9FLAO</name>
<reference evidence="1 2" key="1">
    <citation type="submission" date="2016-10" db="EMBL/GenBank/DDBJ databases">
        <authorList>
            <person name="de Groot N.N."/>
        </authorList>
    </citation>
    <scope>NUCLEOTIDE SEQUENCE [LARGE SCALE GENOMIC DNA]</scope>
    <source>
        <strain evidence="1 2">DSM 23048</strain>
    </source>
</reference>
<accession>A0A1H6UL61</accession>
<proteinExistence type="predicted"/>
<organism evidence="1 2">
    <name type="scientific">Myroides marinus</name>
    <dbReference type="NCBI Taxonomy" id="703342"/>
    <lineage>
        <taxon>Bacteria</taxon>
        <taxon>Pseudomonadati</taxon>
        <taxon>Bacteroidota</taxon>
        <taxon>Flavobacteriia</taxon>
        <taxon>Flavobacteriales</taxon>
        <taxon>Flavobacteriaceae</taxon>
        <taxon>Myroides</taxon>
    </lineage>
</organism>
<dbReference type="AlphaFoldDB" id="A0A1H6UL61"/>
<protein>
    <submittedName>
        <fullName evidence="1">Uncharacterized protein</fullName>
    </submittedName>
</protein>
<dbReference type="EMBL" id="FNYS01000007">
    <property type="protein sequence ID" value="SEI92426.1"/>
    <property type="molecule type" value="Genomic_DNA"/>
</dbReference>
<evidence type="ECO:0000313" key="1">
    <source>
        <dbReference type="EMBL" id="SEI92426.1"/>
    </source>
</evidence>
<evidence type="ECO:0000313" key="2">
    <source>
        <dbReference type="Proteomes" id="UP000183077"/>
    </source>
</evidence>
<gene>
    <name evidence="1" type="ORF">SAMN04488018_10718</name>
</gene>
<dbReference type="Proteomes" id="UP000183077">
    <property type="component" value="Unassembled WGS sequence"/>
</dbReference>